<proteinExistence type="predicted"/>
<evidence type="ECO:0000256" key="1">
    <source>
        <dbReference type="ARBA" id="ARBA00022729"/>
    </source>
</evidence>
<accession>A0A858Q4Q3</accession>
<evidence type="ECO:0000313" key="4">
    <source>
        <dbReference type="Proteomes" id="UP000503004"/>
    </source>
</evidence>
<keyword evidence="1 2" id="KW-0732">Signal</keyword>
<dbReference type="KEGG" id="metu:GNH96_01820"/>
<dbReference type="Pfam" id="PF12978">
    <property type="entry name" value="DUF3862"/>
    <property type="match status" value="1"/>
</dbReference>
<dbReference type="Gene3D" id="3.30.1450.10">
    <property type="match status" value="1"/>
</dbReference>
<organism evidence="3 4">
    <name type="scientific">Methylococcus geothermalis</name>
    <dbReference type="NCBI Taxonomy" id="2681310"/>
    <lineage>
        <taxon>Bacteria</taxon>
        <taxon>Pseudomonadati</taxon>
        <taxon>Pseudomonadota</taxon>
        <taxon>Gammaproteobacteria</taxon>
        <taxon>Methylococcales</taxon>
        <taxon>Methylococcaceae</taxon>
        <taxon>Methylococcus</taxon>
    </lineage>
</organism>
<protein>
    <submittedName>
        <fullName evidence="3">DUF3862 domain-containing protein</fullName>
    </submittedName>
</protein>
<sequence>MKQRLRGMTRALLPAALGLILAACENKVTRENYDKLAIGMEYSKVVELLGQPENCQSVVSVKSCVWGKDPKTISVQFMGEKILFYSNTGL</sequence>
<evidence type="ECO:0000313" key="3">
    <source>
        <dbReference type="EMBL" id="QJD28822.1"/>
    </source>
</evidence>
<dbReference type="AlphaFoldDB" id="A0A858Q4Q3"/>
<dbReference type="EMBL" id="CP046565">
    <property type="protein sequence ID" value="QJD28822.1"/>
    <property type="molecule type" value="Genomic_DNA"/>
</dbReference>
<dbReference type="InterPro" id="IPR037873">
    <property type="entry name" value="BamE-like"/>
</dbReference>
<dbReference type="RefSeq" id="WP_169601735.1">
    <property type="nucleotide sequence ID" value="NZ_CP046565.1"/>
</dbReference>
<name>A0A858Q4Q3_9GAMM</name>
<feature type="chain" id="PRO_5032787106" evidence="2">
    <location>
        <begin position="23"/>
        <end position="90"/>
    </location>
</feature>
<dbReference type="InterPro" id="IPR024418">
    <property type="entry name" value="DUF3862"/>
</dbReference>
<reference evidence="4" key="1">
    <citation type="submission" date="2019-12" db="EMBL/GenBank/DDBJ databases">
        <authorList>
            <person name="Awala S.I."/>
            <person name="Rhee S.K."/>
        </authorList>
    </citation>
    <scope>NUCLEOTIDE SEQUENCE [LARGE SCALE GENOMIC DNA]</scope>
    <source>
        <strain evidence="4">IM1</strain>
    </source>
</reference>
<gene>
    <name evidence="3" type="ORF">GNH96_01820</name>
</gene>
<evidence type="ECO:0000256" key="2">
    <source>
        <dbReference type="SAM" id="SignalP"/>
    </source>
</evidence>
<feature type="signal peptide" evidence="2">
    <location>
        <begin position="1"/>
        <end position="22"/>
    </location>
</feature>
<keyword evidence="4" id="KW-1185">Reference proteome</keyword>
<dbReference type="Proteomes" id="UP000503004">
    <property type="component" value="Chromosome"/>
</dbReference>
<dbReference type="PROSITE" id="PS51257">
    <property type="entry name" value="PROKAR_LIPOPROTEIN"/>
    <property type="match status" value="1"/>
</dbReference>